<dbReference type="RefSeq" id="WP_008732842.1">
    <property type="nucleotide sequence ID" value="NZ_AKFT01000183.1"/>
</dbReference>
<evidence type="ECO:0000313" key="3">
    <source>
        <dbReference type="Proteomes" id="UP000002941"/>
    </source>
</evidence>
<comment type="caution">
    <text evidence="2">The sequence shown here is derived from an EMBL/GenBank/DDBJ whole genome shotgun (WGS) entry which is preliminary data.</text>
</comment>
<dbReference type="Gene3D" id="3.30.420.40">
    <property type="match status" value="2"/>
</dbReference>
<dbReference type="PATRIC" id="fig|1125718.3.peg.2340"/>
<dbReference type="EMBL" id="AKFT01000183">
    <property type="protein sequence ID" value="EJF38978.1"/>
    <property type="molecule type" value="Genomic_DNA"/>
</dbReference>
<evidence type="ECO:0000313" key="2">
    <source>
        <dbReference type="EMBL" id="EJF38978.1"/>
    </source>
</evidence>
<protein>
    <submittedName>
        <fullName evidence="2">ROK family protein</fullName>
    </submittedName>
</protein>
<dbReference type="PANTHER" id="PTHR18964:SF169">
    <property type="entry name" value="N-ACETYLMANNOSAMINE KINASE"/>
    <property type="match status" value="1"/>
</dbReference>
<proteinExistence type="inferred from homology"/>
<dbReference type="SUPFAM" id="SSF53067">
    <property type="entry name" value="Actin-like ATPase domain"/>
    <property type="match status" value="1"/>
</dbReference>
<evidence type="ECO:0000256" key="1">
    <source>
        <dbReference type="ARBA" id="ARBA00006479"/>
    </source>
</evidence>
<reference evidence="2 3" key="1">
    <citation type="submission" date="2012-05" db="EMBL/GenBank/DDBJ databases">
        <authorList>
            <person name="Harkins D.M."/>
            <person name="Madupu R."/>
            <person name="Durkin A.S."/>
            <person name="Torralba M."/>
            <person name="Methe B."/>
            <person name="Sutton G.G."/>
            <person name="Nelson K.E."/>
        </authorList>
    </citation>
    <scope>NUCLEOTIDE SEQUENCE [LARGE SCALE GENOMIC DNA]</scope>
    <source>
        <strain evidence="2 3">F0489</strain>
    </source>
</reference>
<keyword evidence="3" id="KW-1185">Reference proteome</keyword>
<dbReference type="InterPro" id="IPR049874">
    <property type="entry name" value="ROK_cs"/>
</dbReference>
<dbReference type="OrthoDB" id="8772678at2"/>
<sequence length="342" mass="33761">MTTSTAAIVDEQLTAPVVGVDVGGTKIAAALVSADGGLLGPVAEAPTPAREGAQAVLDAIASSVTTLIDTGAPAARRVRLAPVAVGIGSAGVIDAGRGVVASATDTITGWPGTDIAGGVARRLLAAGVASQDLLVHVDNDVNAYAAGEAWIGAGAGAGSVLVVAVGTGVGGAVVLDGHVHHGAHFLAGEMGHMPSGTAGSEPCTCGRSGHLEAIAAGPQIARRYREATGAVDVTGAHQVERLADAGDAVAQRVYREAAIALGKAIAAVVTVLDPERVIVSGGLARSGDLWWGPLRETVRAEVVGLVADDLELVPAALGTTAPIVGAAHQARLRLLSRRAAGL</sequence>
<dbReference type="PROSITE" id="PS01125">
    <property type="entry name" value="ROK"/>
    <property type="match status" value="1"/>
</dbReference>
<gene>
    <name evidence="2" type="ORF">HMPREF1318_1097</name>
</gene>
<dbReference type="Pfam" id="PF00480">
    <property type="entry name" value="ROK"/>
    <property type="match status" value="1"/>
</dbReference>
<dbReference type="PANTHER" id="PTHR18964">
    <property type="entry name" value="ROK (REPRESSOR, ORF, KINASE) FAMILY"/>
    <property type="match status" value="1"/>
</dbReference>
<dbReference type="Proteomes" id="UP000002941">
    <property type="component" value="Unassembled WGS sequence"/>
</dbReference>
<dbReference type="InterPro" id="IPR000600">
    <property type="entry name" value="ROK"/>
</dbReference>
<name>J1H165_9ACTO</name>
<accession>J1H165</accession>
<dbReference type="InterPro" id="IPR043129">
    <property type="entry name" value="ATPase_NBD"/>
</dbReference>
<dbReference type="AlphaFoldDB" id="J1H165"/>
<comment type="similarity">
    <text evidence="1">Belongs to the ROK (NagC/XylR) family.</text>
</comment>
<organism evidence="2 3">
    <name type="scientific">Actinomyces massiliensis F0489</name>
    <dbReference type="NCBI Taxonomy" id="1125718"/>
    <lineage>
        <taxon>Bacteria</taxon>
        <taxon>Bacillati</taxon>
        <taxon>Actinomycetota</taxon>
        <taxon>Actinomycetes</taxon>
        <taxon>Actinomycetales</taxon>
        <taxon>Actinomycetaceae</taxon>
        <taxon>Actinomyces</taxon>
    </lineage>
</organism>
<dbReference type="eggNOG" id="COG1940">
    <property type="taxonomic scope" value="Bacteria"/>
</dbReference>